<dbReference type="Pfam" id="PF09221">
    <property type="entry name" value="Bacteriocin_IId"/>
    <property type="match status" value="1"/>
</dbReference>
<dbReference type="InterPro" id="IPR020038">
    <property type="entry name" value="Circ_bacteriocin"/>
</dbReference>
<gene>
    <name evidence="2" type="ORF">CVV68_12410</name>
</gene>
<reference evidence="2 3" key="1">
    <citation type="submission" date="2018-05" db="EMBL/GenBank/DDBJ databases">
        <title>Genetic diversity of glacier-inhabiting Cryobacterium bacteria in China and description of Cryobacterium mengkeensis sp. nov. and Arthrobacter glacialis sp. nov.</title>
        <authorList>
            <person name="Liu Q."/>
            <person name="Xin Y.-H."/>
        </authorList>
    </citation>
    <scope>NUCLEOTIDE SEQUENCE [LARGE SCALE GENOMIC DNA]</scope>
    <source>
        <strain evidence="2 3">LI2</strain>
    </source>
</reference>
<dbReference type="Proteomes" id="UP000247832">
    <property type="component" value="Unassembled WGS sequence"/>
</dbReference>
<comment type="caution">
    <text evidence="2">The sequence shown here is derived from an EMBL/GenBank/DDBJ whole genome shotgun (WGS) entry which is preliminary data.</text>
</comment>
<keyword evidence="1" id="KW-1133">Transmembrane helix</keyword>
<organism evidence="2 3">
    <name type="scientific">Arthrobacter livingstonensis</name>
    <dbReference type="NCBI Taxonomy" id="670078"/>
    <lineage>
        <taxon>Bacteria</taxon>
        <taxon>Bacillati</taxon>
        <taxon>Actinomycetota</taxon>
        <taxon>Actinomycetes</taxon>
        <taxon>Micrococcales</taxon>
        <taxon>Micrococcaceae</taxon>
        <taxon>Arthrobacter</taxon>
    </lineage>
</organism>
<evidence type="ECO:0000313" key="2">
    <source>
        <dbReference type="EMBL" id="PYI66949.1"/>
    </source>
</evidence>
<proteinExistence type="predicted"/>
<sequence>MYVAGMFGISASLAGQIVSAVEVGGIALAIVMGLLSGGVGAAAVATARWAIARWGRNIAIA</sequence>
<evidence type="ECO:0000313" key="3">
    <source>
        <dbReference type="Proteomes" id="UP000247832"/>
    </source>
</evidence>
<keyword evidence="1" id="KW-0472">Membrane</keyword>
<keyword evidence="3" id="KW-1185">Reference proteome</keyword>
<dbReference type="EMBL" id="QJVD01000012">
    <property type="protein sequence ID" value="PYI66949.1"/>
    <property type="molecule type" value="Genomic_DNA"/>
</dbReference>
<accession>A0A2V5L6D0</accession>
<feature type="transmembrane region" description="Helical" evidence="1">
    <location>
        <begin position="30"/>
        <end position="51"/>
    </location>
</feature>
<keyword evidence="1" id="KW-0812">Transmembrane</keyword>
<protein>
    <submittedName>
        <fullName evidence="2">Uncharacterized protein</fullName>
    </submittedName>
</protein>
<dbReference type="OrthoDB" id="4966947at2"/>
<dbReference type="AlphaFoldDB" id="A0A2V5L6D0"/>
<name>A0A2V5L6D0_9MICC</name>
<evidence type="ECO:0000256" key="1">
    <source>
        <dbReference type="SAM" id="Phobius"/>
    </source>
</evidence>